<evidence type="ECO:0000313" key="3">
    <source>
        <dbReference type="Proteomes" id="UP001159363"/>
    </source>
</evidence>
<reference evidence="2 3" key="1">
    <citation type="submission" date="2023-02" db="EMBL/GenBank/DDBJ databases">
        <title>LHISI_Scaffold_Assembly.</title>
        <authorList>
            <person name="Stuart O.P."/>
            <person name="Cleave R."/>
            <person name="Magrath M.J.L."/>
            <person name="Mikheyev A.S."/>
        </authorList>
    </citation>
    <scope>NUCLEOTIDE SEQUENCE [LARGE SCALE GENOMIC DNA]</scope>
    <source>
        <strain evidence="2">Daus_M_001</strain>
        <tissue evidence="2">Leg muscle</tissue>
    </source>
</reference>
<protein>
    <submittedName>
        <fullName evidence="2">Uncharacterized protein</fullName>
    </submittedName>
</protein>
<organism evidence="2 3">
    <name type="scientific">Dryococelus australis</name>
    <dbReference type="NCBI Taxonomy" id="614101"/>
    <lineage>
        <taxon>Eukaryota</taxon>
        <taxon>Metazoa</taxon>
        <taxon>Ecdysozoa</taxon>
        <taxon>Arthropoda</taxon>
        <taxon>Hexapoda</taxon>
        <taxon>Insecta</taxon>
        <taxon>Pterygota</taxon>
        <taxon>Neoptera</taxon>
        <taxon>Polyneoptera</taxon>
        <taxon>Phasmatodea</taxon>
        <taxon>Verophasmatodea</taxon>
        <taxon>Anareolatae</taxon>
        <taxon>Phasmatidae</taxon>
        <taxon>Eurycanthinae</taxon>
        <taxon>Dryococelus</taxon>
    </lineage>
</organism>
<keyword evidence="3" id="KW-1185">Reference proteome</keyword>
<feature type="region of interest" description="Disordered" evidence="1">
    <location>
        <begin position="165"/>
        <end position="186"/>
    </location>
</feature>
<gene>
    <name evidence="2" type="ORF">PR048_027831</name>
</gene>
<feature type="compositionally biased region" description="Basic residues" evidence="1">
    <location>
        <begin position="169"/>
        <end position="178"/>
    </location>
</feature>
<feature type="compositionally biased region" description="Basic and acidic residues" evidence="1">
    <location>
        <begin position="98"/>
        <end position="108"/>
    </location>
</feature>
<evidence type="ECO:0000313" key="2">
    <source>
        <dbReference type="EMBL" id="KAJ8871509.1"/>
    </source>
</evidence>
<feature type="compositionally biased region" description="Basic and acidic residues" evidence="1">
    <location>
        <begin position="360"/>
        <end position="380"/>
    </location>
</feature>
<dbReference type="EMBL" id="JARBHB010000012">
    <property type="protein sequence ID" value="KAJ8871509.1"/>
    <property type="molecule type" value="Genomic_DNA"/>
</dbReference>
<feature type="region of interest" description="Disordered" evidence="1">
    <location>
        <begin position="98"/>
        <end position="120"/>
    </location>
</feature>
<proteinExistence type="predicted"/>
<sequence length="491" mass="54125">MLLSRVVYGNGKALAQFRTGSFVVSAPPAVFRCRFETLQDFPAQTSRASGKCRVYFGDATDPDSSARRSNCVLTLYRVPMRMRRGEVSMKQRWKFKDWGKKEDHREKNPPTSGIVGLDSHKQKSRGDLAWETNLKQGLLRRACSSVIAVVSSWRHRAERQVTTQETHRHLCRAPHPSRRNRDCSHTSELMPESCHTLATCQLLHARTSVACHGPVRKLSDNRTARHSCANCNSAKSAFKATGNSDSKWGLSGSVDRAIPSGVAVAQWIERFQVGSQWLTVSPLVSHQGEPGSILPDFRKWESCHTMPLVGGFSLRPPVSLDPCIPALLHSHLISLSSALKTSREYNSSQRWFVIEGGTEMGKDQSVEDRGGSEDGGDRTLRTTPTVTADCASSFHPPPPRPGPRKCSGWATRPPPPTKANGVRFPAGLPPDFRMRESCRTMPLVGGFYRGSPVSPPLHSGAAPYLPRFTLIGSQDLIAAQISSLYFHPPPS</sequence>
<evidence type="ECO:0000256" key="1">
    <source>
        <dbReference type="SAM" id="MobiDB-lite"/>
    </source>
</evidence>
<comment type="caution">
    <text evidence="2">The sequence shown here is derived from an EMBL/GenBank/DDBJ whole genome shotgun (WGS) entry which is preliminary data.</text>
</comment>
<name>A0ABQ9GHN3_9NEOP</name>
<dbReference type="Proteomes" id="UP001159363">
    <property type="component" value="Chromosome 11"/>
</dbReference>
<accession>A0ABQ9GHN3</accession>
<feature type="region of interest" description="Disordered" evidence="1">
    <location>
        <begin position="358"/>
        <end position="424"/>
    </location>
</feature>